<dbReference type="EMBL" id="JAPDDR010000005">
    <property type="protein sequence ID" value="MCW1914303.1"/>
    <property type="molecule type" value="Genomic_DNA"/>
</dbReference>
<proteinExistence type="predicted"/>
<dbReference type="RefSeq" id="WP_264513827.1">
    <property type="nucleotide sequence ID" value="NZ_JAPDDR010000005.1"/>
</dbReference>
<keyword evidence="2" id="KW-1185">Reference proteome</keyword>
<gene>
    <name evidence="1" type="ORF">OJ996_12000</name>
</gene>
<sequence length="71" mass="7990">MIAIETLRNEVSQLPMKDRAAFAAFVLDTLPPPDHRVSDEEVQRRWDEMESGAVSGISMEELFSRIEGGVK</sequence>
<evidence type="ECO:0000313" key="2">
    <source>
        <dbReference type="Proteomes" id="UP001165653"/>
    </source>
</evidence>
<dbReference type="Proteomes" id="UP001165653">
    <property type="component" value="Unassembled WGS sequence"/>
</dbReference>
<organism evidence="1 2">
    <name type="scientific">Luteolibacter rhizosphaerae</name>
    <dbReference type="NCBI Taxonomy" id="2989719"/>
    <lineage>
        <taxon>Bacteria</taxon>
        <taxon>Pseudomonadati</taxon>
        <taxon>Verrucomicrobiota</taxon>
        <taxon>Verrucomicrobiia</taxon>
        <taxon>Verrucomicrobiales</taxon>
        <taxon>Verrucomicrobiaceae</taxon>
        <taxon>Luteolibacter</taxon>
    </lineage>
</organism>
<evidence type="ECO:0000313" key="1">
    <source>
        <dbReference type="EMBL" id="MCW1914303.1"/>
    </source>
</evidence>
<protein>
    <submittedName>
        <fullName evidence="1">Addiction module protein</fullName>
    </submittedName>
</protein>
<dbReference type="Pfam" id="PF09720">
    <property type="entry name" value="Unstab_antitox"/>
    <property type="match status" value="1"/>
</dbReference>
<reference evidence="1" key="1">
    <citation type="submission" date="2022-10" db="EMBL/GenBank/DDBJ databases">
        <title>Luteolibacter sp. GHJ8, whole genome shotgun sequencing project.</title>
        <authorList>
            <person name="Zhao G."/>
            <person name="Shen L."/>
        </authorList>
    </citation>
    <scope>NUCLEOTIDE SEQUENCE</scope>
    <source>
        <strain evidence="1">GHJ8</strain>
    </source>
</reference>
<accession>A0ABT3G381</accession>
<dbReference type="InterPro" id="IPR013406">
    <property type="entry name" value="CHP02574_addiction_mod"/>
</dbReference>
<comment type="caution">
    <text evidence="1">The sequence shown here is derived from an EMBL/GenBank/DDBJ whole genome shotgun (WGS) entry which is preliminary data.</text>
</comment>
<name>A0ABT3G381_9BACT</name>